<dbReference type="EMBL" id="JBEPMU010000002">
    <property type="protein sequence ID" value="MET3651637.1"/>
    <property type="molecule type" value="Genomic_DNA"/>
</dbReference>
<dbReference type="Proteomes" id="UP001549184">
    <property type="component" value="Unassembled WGS sequence"/>
</dbReference>
<reference evidence="2 3" key="1">
    <citation type="submission" date="2024-06" db="EMBL/GenBank/DDBJ databases">
        <title>Sorghum-associated microbial communities from plants grown in Nebraska, USA.</title>
        <authorList>
            <person name="Schachtman D."/>
        </authorList>
    </citation>
    <scope>NUCLEOTIDE SEQUENCE [LARGE SCALE GENOMIC DNA]</scope>
    <source>
        <strain evidence="2 3">1073</strain>
    </source>
</reference>
<protein>
    <submittedName>
        <fullName evidence="2">Uncharacterized protein</fullName>
    </submittedName>
</protein>
<comment type="caution">
    <text evidence="2">The sequence shown here is derived from an EMBL/GenBank/DDBJ whole genome shotgun (WGS) entry which is preliminary data.</text>
</comment>
<accession>A0ABV2JS21</accession>
<evidence type="ECO:0000313" key="3">
    <source>
        <dbReference type="Proteomes" id="UP001549184"/>
    </source>
</evidence>
<sequence length="47" mass="5380">MNFGKNKLSASVRLALRWQRRRDQGGKHSCSFHDLPDPEDLACGPQR</sequence>
<evidence type="ECO:0000256" key="1">
    <source>
        <dbReference type="SAM" id="MobiDB-lite"/>
    </source>
</evidence>
<name>A0ABV2JS21_9GAMM</name>
<feature type="region of interest" description="Disordered" evidence="1">
    <location>
        <begin position="25"/>
        <end position="47"/>
    </location>
</feature>
<dbReference type="RefSeq" id="WP_354013085.1">
    <property type="nucleotide sequence ID" value="NZ_JBEPMU010000002.1"/>
</dbReference>
<organism evidence="2 3">
    <name type="scientific">Dyella japonica</name>
    <dbReference type="NCBI Taxonomy" id="231455"/>
    <lineage>
        <taxon>Bacteria</taxon>
        <taxon>Pseudomonadati</taxon>
        <taxon>Pseudomonadota</taxon>
        <taxon>Gammaproteobacteria</taxon>
        <taxon>Lysobacterales</taxon>
        <taxon>Rhodanobacteraceae</taxon>
        <taxon>Dyella</taxon>
    </lineage>
</organism>
<evidence type="ECO:0000313" key="2">
    <source>
        <dbReference type="EMBL" id="MET3651637.1"/>
    </source>
</evidence>
<keyword evidence="3" id="KW-1185">Reference proteome</keyword>
<gene>
    <name evidence="2" type="ORF">ABIC75_001359</name>
</gene>
<proteinExistence type="predicted"/>